<evidence type="ECO:0000256" key="1">
    <source>
        <dbReference type="SAM" id="Phobius"/>
    </source>
</evidence>
<proteinExistence type="predicted"/>
<gene>
    <name evidence="2" type="ORF">SD70_00050</name>
</gene>
<comment type="caution">
    <text evidence="2">The sequence shown here is derived from an EMBL/GenBank/DDBJ whole genome shotgun (WGS) entry which is preliminary data.</text>
</comment>
<keyword evidence="1" id="KW-1133">Transmembrane helix</keyword>
<organism evidence="2 3">
    <name type="scientific">Gordoniibacillus kamchatkensis</name>
    <dbReference type="NCBI Taxonomy" id="1590651"/>
    <lineage>
        <taxon>Bacteria</taxon>
        <taxon>Bacillati</taxon>
        <taxon>Bacillota</taxon>
        <taxon>Bacilli</taxon>
        <taxon>Bacillales</taxon>
        <taxon>Paenibacillaceae</taxon>
        <taxon>Gordoniibacillus</taxon>
    </lineage>
</organism>
<keyword evidence="1" id="KW-0472">Membrane</keyword>
<keyword evidence="1" id="KW-0812">Transmembrane</keyword>
<evidence type="ECO:0000313" key="2">
    <source>
        <dbReference type="EMBL" id="KIL42379.1"/>
    </source>
</evidence>
<name>A0ABR5AMZ5_9BACL</name>
<dbReference type="Proteomes" id="UP000031967">
    <property type="component" value="Unassembled WGS sequence"/>
</dbReference>
<feature type="transmembrane region" description="Helical" evidence="1">
    <location>
        <begin position="7"/>
        <end position="22"/>
    </location>
</feature>
<dbReference type="RefSeq" id="WP_041044697.1">
    <property type="nucleotide sequence ID" value="NZ_JXAK01000001.1"/>
</dbReference>
<keyword evidence="3" id="KW-1185">Reference proteome</keyword>
<dbReference type="EMBL" id="JXAK01000001">
    <property type="protein sequence ID" value="KIL42379.1"/>
    <property type="molecule type" value="Genomic_DNA"/>
</dbReference>
<evidence type="ECO:0000313" key="3">
    <source>
        <dbReference type="Proteomes" id="UP000031967"/>
    </source>
</evidence>
<sequence>MKGLKNVIYMSVALGMLFYAVPRLDLGQGLTAPAIFGVVWICFALLVVAAHLHAILGVDEETREELGRIGRMKKWQLEKTLQGKSKQLQFRK</sequence>
<reference evidence="2 3" key="1">
    <citation type="submission" date="2014-12" db="EMBL/GenBank/DDBJ databases">
        <title>Draft genome sequence of Paenibacillus kamchatkensis strain B-2647.</title>
        <authorList>
            <person name="Karlyshev A.V."/>
            <person name="Kudryashova E.B."/>
        </authorList>
    </citation>
    <scope>NUCLEOTIDE SEQUENCE [LARGE SCALE GENOMIC DNA]</scope>
    <source>
        <strain evidence="2 3">VKM B-2647</strain>
    </source>
</reference>
<accession>A0ABR5AMZ5</accession>
<feature type="transmembrane region" description="Helical" evidence="1">
    <location>
        <begin position="34"/>
        <end position="58"/>
    </location>
</feature>
<protein>
    <submittedName>
        <fullName evidence="2">Uncharacterized protein</fullName>
    </submittedName>
</protein>